<evidence type="ECO:0000259" key="2">
    <source>
        <dbReference type="Pfam" id="PF01757"/>
    </source>
</evidence>
<name>A0A0W0VGU3_9GAMM</name>
<feature type="transmembrane region" description="Helical" evidence="1">
    <location>
        <begin position="307"/>
        <end position="326"/>
    </location>
</feature>
<reference evidence="3 4" key="1">
    <citation type="submission" date="2015-11" db="EMBL/GenBank/DDBJ databases">
        <title>Genomic analysis of 38 Legionella species identifies large and diverse effector repertoires.</title>
        <authorList>
            <person name="Burstein D."/>
            <person name="Amaro F."/>
            <person name="Zusman T."/>
            <person name="Lifshitz Z."/>
            <person name="Cohen O."/>
            <person name="Gilbert J.A."/>
            <person name="Pupko T."/>
            <person name="Shuman H.A."/>
            <person name="Segal G."/>
        </authorList>
    </citation>
    <scope>NUCLEOTIDE SEQUENCE [LARGE SCALE GENOMIC DNA]</scope>
    <source>
        <strain evidence="3 4">BL-540</strain>
    </source>
</reference>
<dbReference type="RefSeq" id="WP_058469788.1">
    <property type="nucleotide sequence ID" value="NZ_CAAAIC010000005.1"/>
</dbReference>
<dbReference type="Pfam" id="PF01757">
    <property type="entry name" value="Acyl_transf_3"/>
    <property type="match status" value="1"/>
</dbReference>
<feature type="transmembrane region" description="Helical" evidence="1">
    <location>
        <begin position="78"/>
        <end position="95"/>
    </location>
</feature>
<dbReference type="EMBL" id="LNYJ01000003">
    <property type="protein sequence ID" value="KTD18982.1"/>
    <property type="molecule type" value="Genomic_DNA"/>
</dbReference>
<dbReference type="Proteomes" id="UP000055035">
    <property type="component" value="Unassembled WGS sequence"/>
</dbReference>
<feature type="transmembrane region" description="Helical" evidence="1">
    <location>
        <begin position="116"/>
        <end position="135"/>
    </location>
</feature>
<dbReference type="GO" id="GO:0016747">
    <property type="term" value="F:acyltransferase activity, transferring groups other than amino-acyl groups"/>
    <property type="evidence" value="ECO:0007669"/>
    <property type="project" value="InterPro"/>
</dbReference>
<evidence type="ECO:0000256" key="1">
    <source>
        <dbReference type="SAM" id="Phobius"/>
    </source>
</evidence>
<dbReference type="PANTHER" id="PTHR23028">
    <property type="entry name" value="ACETYLTRANSFERASE"/>
    <property type="match status" value="1"/>
</dbReference>
<protein>
    <submittedName>
        <fullName evidence="3">O-antigen acetylase</fullName>
    </submittedName>
</protein>
<feature type="domain" description="Acyltransferase 3" evidence="2">
    <location>
        <begin position="42"/>
        <end position="348"/>
    </location>
</feature>
<keyword evidence="1" id="KW-0472">Membrane</keyword>
<evidence type="ECO:0000313" key="3">
    <source>
        <dbReference type="EMBL" id="KTD18982.1"/>
    </source>
</evidence>
<feature type="transmembrane region" description="Helical" evidence="1">
    <location>
        <begin position="47"/>
        <end position="66"/>
    </location>
</feature>
<accession>A0A0W0VGU3</accession>
<feature type="transmembrane region" description="Helical" evidence="1">
    <location>
        <begin position="6"/>
        <end position="26"/>
    </location>
</feature>
<feature type="transmembrane region" description="Helical" evidence="1">
    <location>
        <begin position="172"/>
        <end position="196"/>
    </location>
</feature>
<dbReference type="GO" id="GO:0016020">
    <property type="term" value="C:membrane"/>
    <property type="evidence" value="ECO:0007669"/>
    <property type="project" value="TreeGrafter"/>
</dbReference>
<sequence>MIQITIQILLFTGCFLLALLLILPCARLFGIQILSSERDSHLDGIRGIAAMMVVCCHINQHLLSFFNLTQYADVGNRFGLLGVEIFFGLTAYLFTKRAWQGKFDPATFYISRIRRIVPLYLFACLMTLVFTFYFAGVHIPKWSLFIKYCLDVISFGFISDRNLMIEGFNAKALIGVAWSLSYEWKFYLFLPVLYYLYQYSSRLAMMVCAVLFLLAARDFYEAGAVYWPFFMIGSSAAVITSFCNVNSASIKRLFSILFWLFLSLTLFFPNFSYQHFLLLFPAFIFLLLGEPSILTIRPLVALGRVSYSIYLLQYLVLMPVVTICWSKDIKTAGPILKFAAAYSVVCILIPFACFTYKYIELKWLHGKPFWRRSNALESVPA</sequence>
<keyword evidence="1" id="KW-1133">Transmembrane helix</keyword>
<evidence type="ECO:0000313" key="4">
    <source>
        <dbReference type="Proteomes" id="UP000055035"/>
    </source>
</evidence>
<feature type="transmembrane region" description="Helical" evidence="1">
    <location>
        <begin position="203"/>
        <end position="220"/>
    </location>
</feature>
<feature type="transmembrane region" description="Helical" evidence="1">
    <location>
        <begin position="257"/>
        <end position="287"/>
    </location>
</feature>
<dbReference type="AlphaFoldDB" id="A0A0W0VGU3"/>
<organism evidence="3 4">
    <name type="scientific">Legionella jordanis</name>
    <dbReference type="NCBI Taxonomy" id="456"/>
    <lineage>
        <taxon>Bacteria</taxon>
        <taxon>Pseudomonadati</taxon>
        <taxon>Pseudomonadota</taxon>
        <taxon>Gammaproteobacteria</taxon>
        <taxon>Legionellales</taxon>
        <taxon>Legionellaceae</taxon>
        <taxon>Legionella</taxon>
    </lineage>
</organism>
<comment type="caution">
    <text evidence="3">The sequence shown here is derived from an EMBL/GenBank/DDBJ whole genome shotgun (WGS) entry which is preliminary data.</text>
</comment>
<dbReference type="STRING" id="456.Ljor_0205"/>
<proteinExistence type="predicted"/>
<dbReference type="InterPro" id="IPR050879">
    <property type="entry name" value="Acyltransferase_3"/>
</dbReference>
<dbReference type="GO" id="GO:0000271">
    <property type="term" value="P:polysaccharide biosynthetic process"/>
    <property type="evidence" value="ECO:0007669"/>
    <property type="project" value="TreeGrafter"/>
</dbReference>
<dbReference type="PANTHER" id="PTHR23028:SF53">
    <property type="entry name" value="ACYL_TRANSF_3 DOMAIN-CONTAINING PROTEIN"/>
    <property type="match status" value="1"/>
</dbReference>
<dbReference type="OrthoDB" id="9767863at2"/>
<gene>
    <name evidence="3" type="ORF">Ljor_0205</name>
</gene>
<keyword evidence="4" id="KW-1185">Reference proteome</keyword>
<dbReference type="InterPro" id="IPR002656">
    <property type="entry name" value="Acyl_transf_3_dom"/>
</dbReference>
<dbReference type="PATRIC" id="fig|456.5.peg.221"/>
<feature type="transmembrane region" description="Helical" evidence="1">
    <location>
        <begin position="338"/>
        <end position="359"/>
    </location>
</feature>
<feature type="transmembrane region" description="Helical" evidence="1">
    <location>
        <begin position="226"/>
        <end position="245"/>
    </location>
</feature>
<keyword evidence="1" id="KW-0812">Transmembrane</keyword>